<dbReference type="PANTHER" id="PTHR43343:SF3">
    <property type="entry name" value="PROTEASE DO-LIKE 8, CHLOROPLASTIC"/>
    <property type="match status" value="1"/>
</dbReference>
<sequence length="284" mass="29667">MDEGTKRHHRGPVRPVLQTNAHVIRGAVRADIHLSDGRVLPAQLVGTAPQFDLAVLRVDLDGTSAQPLENGNSADLRVGQSVLAIGNPFGLDWTLTTGIVSALDRDIPIGNGVIEGLIQTDAAINPGNSGGPLLDSSGRLIGVNTAIFSPSGASSGIGFAVPVDLVKRVVPQLIATGVYRPPVLGIRFDPRIDTLARRNGIEGAVILSVDRGGPADVAGLRPAERSPNGGIVPGDVIQRVDGRRITSGTDLGAILDRYEPGDRITLTVWRDGETREVAAQLAAP</sequence>
<keyword evidence="4" id="KW-0720">Serine protease</keyword>
<dbReference type="InterPro" id="IPR001478">
    <property type="entry name" value="PDZ"/>
</dbReference>
<dbReference type="InterPro" id="IPR036034">
    <property type="entry name" value="PDZ_sf"/>
</dbReference>
<dbReference type="RefSeq" id="WP_011567077.1">
    <property type="nucleotide sequence ID" value="NZ_FOOO01000001.1"/>
</dbReference>
<dbReference type="PROSITE" id="PS50106">
    <property type="entry name" value="PDZ"/>
    <property type="match status" value="1"/>
</dbReference>
<dbReference type="InterPro" id="IPR001940">
    <property type="entry name" value="Peptidase_S1C"/>
</dbReference>
<keyword evidence="3 6" id="KW-0378">Hydrolase</keyword>
<dbReference type="HOGENOM" id="CLU_020120_2_0_5"/>
<evidence type="ECO:0000313" key="6">
    <source>
        <dbReference type="EMBL" id="ABG30455.1"/>
    </source>
</evidence>
<dbReference type="SUPFAM" id="SSF50156">
    <property type="entry name" value="PDZ domain-like"/>
    <property type="match status" value="1"/>
</dbReference>
<dbReference type="Proteomes" id="UP000007029">
    <property type="component" value="Chromosome"/>
</dbReference>
<gene>
    <name evidence="6" type="primary">degP</name>
    <name evidence="6" type="ordered locus">RD1_0774</name>
</gene>
<dbReference type="KEGG" id="rde:RD1_0774"/>
<name>Q16C38_ROSDO</name>
<evidence type="ECO:0000256" key="2">
    <source>
        <dbReference type="ARBA" id="ARBA00022670"/>
    </source>
</evidence>
<dbReference type="Pfam" id="PF13180">
    <property type="entry name" value="PDZ_2"/>
    <property type="match status" value="1"/>
</dbReference>
<dbReference type="AlphaFoldDB" id="Q16C38"/>
<dbReference type="eggNOG" id="COG0265">
    <property type="taxonomic scope" value="Bacteria"/>
</dbReference>
<dbReference type="Pfam" id="PF13365">
    <property type="entry name" value="Trypsin_2"/>
    <property type="match status" value="1"/>
</dbReference>
<dbReference type="STRING" id="375451.RD1_0774"/>
<accession>Q16C38</accession>
<reference evidence="6 7" key="1">
    <citation type="journal article" date="2007" name="J. Bacteriol.">
        <title>The complete genome sequence of Roseobacter denitrificans reveals a mixotrophic rather than photosynthetic metabolism.</title>
        <authorList>
            <person name="Swingley W.D."/>
            <person name="Sadekar S."/>
            <person name="Mastrian S.D."/>
            <person name="Matthies H.J."/>
            <person name="Hao J."/>
            <person name="Ramos H."/>
            <person name="Acharya C.R."/>
            <person name="Conrad A.L."/>
            <person name="Taylor H.L."/>
            <person name="Dejesa L.C."/>
            <person name="Shah M.K."/>
            <person name="O'huallachain M.E."/>
            <person name="Lince M.T."/>
            <person name="Blankenship R.E."/>
            <person name="Beatty J.T."/>
            <person name="Touchman J.W."/>
        </authorList>
    </citation>
    <scope>NUCLEOTIDE SEQUENCE [LARGE SCALE GENOMIC DNA]</scope>
    <source>
        <strain evidence="7">ATCC 33942 / OCh 114</strain>
    </source>
</reference>
<evidence type="ECO:0000259" key="5">
    <source>
        <dbReference type="PROSITE" id="PS50106"/>
    </source>
</evidence>
<dbReference type="InterPro" id="IPR051201">
    <property type="entry name" value="Chloro_Bact_Ser_Proteases"/>
</dbReference>
<proteinExistence type="inferred from homology"/>
<dbReference type="PANTHER" id="PTHR43343">
    <property type="entry name" value="PEPTIDASE S12"/>
    <property type="match status" value="1"/>
</dbReference>
<keyword evidence="2 6" id="KW-0645">Protease</keyword>
<evidence type="ECO:0000256" key="3">
    <source>
        <dbReference type="ARBA" id="ARBA00022801"/>
    </source>
</evidence>
<evidence type="ECO:0000256" key="4">
    <source>
        <dbReference type="ARBA" id="ARBA00022825"/>
    </source>
</evidence>
<dbReference type="EMBL" id="CP000362">
    <property type="protein sequence ID" value="ABG30455.1"/>
    <property type="molecule type" value="Genomic_DNA"/>
</dbReference>
<dbReference type="GO" id="GO:0004252">
    <property type="term" value="F:serine-type endopeptidase activity"/>
    <property type="evidence" value="ECO:0007669"/>
    <property type="project" value="InterPro"/>
</dbReference>
<dbReference type="InterPro" id="IPR009003">
    <property type="entry name" value="Peptidase_S1_PA"/>
</dbReference>
<keyword evidence="7" id="KW-1185">Reference proteome</keyword>
<dbReference type="SUPFAM" id="SSF50494">
    <property type="entry name" value="Trypsin-like serine proteases"/>
    <property type="match status" value="1"/>
</dbReference>
<dbReference type="FunFam" id="2.40.10.10:FF:000001">
    <property type="entry name" value="Periplasmic serine protease DegS"/>
    <property type="match status" value="1"/>
</dbReference>
<dbReference type="Gene3D" id="2.30.42.10">
    <property type="match status" value="1"/>
</dbReference>
<evidence type="ECO:0000256" key="1">
    <source>
        <dbReference type="ARBA" id="ARBA00010541"/>
    </source>
</evidence>
<organism evidence="6 7">
    <name type="scientific">Roseobacter denitrificans (strain ATCC 33942 / OCh 114)</name>
    <name type="common">Erythrobacter sp. (strain OCh 114)</name>
    <name type="synonym">Roseobacter denitrificans</name>
    <dbReference type="NCBI Taxonomy" id="375451"/>
    <lineage>
        <taxon>Bacteria</taxon>
        <taxon>Pseudomonadati</taxon>
        <taxon>Pseudomonadota</taxon>
        <taxon>Alphaproteobacteria</taxon>
        <taxon>Rhodobacterales</taxon>
        <taxon>Roseobacteraceae</taxon>
        <taxon>Roseobacter</taxon>
    </lineage>
</organism>
<dbReference type="Gene3D" id="2.40.10.120">
    <property type="match status" value="1"/>
</dbReference>
<dbReference type="EC" id="3.4.21.-" evidence="6"/>
<dbReference type="PRINTS" id="PR00834">
    <property type="entry name" value="PROTEASES2C"/>
</dbReference>
<feature type="domain" description="PDZ" evidence="5">
    <location>
        <begin position="184"/>
        <end position="272"/>
    </location>
</feature>
<evidence type="ECO:0000313" key="7">
    <source>
        <dbReference type="Proteomes" id="UP000007029"/>
    </source>
</evidence>
<dbReference type="GO" id="GO:0006508">
    <property type="term" value="P:proteolysis"/>
    <property type="evidence" value="ECO:0007669"/>
    <property type="project" value="UniProtKB-KW"/>
</dbReference>
<dbReference type="OrthoDB" id="7358927at2"/>
<protein>
    <submittedName>
        <fullName evidence="6">Protease DO-like, putative</fullName>
        <ecNumber evidence="6">3.4.21.-</ecNumber>
    </submittedName>
</protein>
<comment type="similarity">
    <text evidence="1">Belongs to the peptidase S1C family.</text>
</comment>
<dbReference type="SMART" id="SM00228">
    <property type="entry name" value="PDZ"/>
    <property type="match status" value="1"/>
</dbReference>